<dbReference type="GO" id="GO:0009279">
    <property type="term" value="C:cell outer membrane"/>
    <property type="evidence" value="ECO:0007669"/>
    <property type="project" value="UniProtKB-SubCell"/>
</dbReference>
<evidence type="ECO:0000256" key="2">
    <source>
        <dbReference type="ARBA" id="ARBA00023136"/>
    </source>
</evidence>
<comment type="subcellular location">
    <subcellularLocation>
        <location evidence="1">Cell outer membrane</location>
    </subcellularLocation>
</comment>
<organism evidence="6 7">
    <name type="scientific">Comamonas flocculans</name>
    <dbReference type="NCBI Taxonomy" id="2597701"/>
    <lineage>
        <taxon>Bacteria</taxon>
        <taxon>Pseudomonadati</taxon>
        <taxon>Pseudomonadota</taxon>
        <taxon>Betaproteobacteria</taxon>
        <taxon>Burkholderiales</taxon>
        <taxon>Comamonadaceae</taxon>
        <taxon>Comamonas</taxon>
    </lineage>
</organism>
<feature type="signal peptide" evidence="4">
    <location>
        <begin position="1"/>
        <end position="21"/>
    </location>
</feature>
<sequence>MRKRLAIVWAAMFGCLGVAWAQTPPCTAVADADGAAAQIVALSGQGQARAQADAPWTAATLSQRLYPGADMRTLALSSAALLLADRTQIRMAAQARIRLCDARPGQTRLELGLGRIWTRTKGQAAGLQLQTPAAVAAVRGTDWDVEVDAQGHTTLTVLSGLIAVSNAQGSVEVGPSEQASVAPGQAPVKHRLVNPRERVQWVMAPALVPALWPELDAAAPPWRARAGEALRAGQLQALQQQVDARLATAPDDALALRLRAELQAQDGRLEAAQQSLLALWQAQRDSRAAARRAQLLQALDRGDEAREFIADARRQAPQAFALLLADADARRLQGQGEAALALYRQAVAQARGEAEQAEAEAGLGRALLERGDLAAARETLARAVQRQGDNAEIRARAATADTQALHHAEAAEGFAAALAQSGDDYVALAGDGLLALQRGEAELARTQLLKALVIEPRYAQAQVWLAVAEYQLGNLPAALDALARARLADPNDPLPWQIESILRNDDGQAEEAIAAARQALVRLPYLKSLEPLKSDSQGSANLGKALADFGLEHWARAYAQQSYYPLWAGSHFFMADRYESSFARDSEMHQGYLADPLAFGASERTAPVLPVEGSEWIAGMSAERNPDRHTGAVELGHRGLTTQPVPMAWRVGLDAMDFHPRGGPFSPRMNSGAARLGLGIKPSDRLSLLLLHDEDRARTWIPGSASFSDGTLDGAIRQPFSRTDVGGSWRWSADSQTWLQWSRARFGTRYLANDEAAGPYSYRGADAHSAWMLRHTVQQGPMRWSAGWEWASVDLDSALSYSLVTGAEHSRLRYDMPWLAWEYGQGPWSGSAMASWPRLNMRYRHRQYLGQTGEDLSEPYDDAGRQRRRLRPRLGLSYRFAPGRALHFAYVESMYSPTSHTLAPVSVGAIPIDYQYQIPGSLARKLAMQLDWEIDRRSFAWLSLSHQKITNAQYDNGSMLYPLEVLYSDKVGSLGPLIQTAQTVIDAYNGDPQFDRGRLSQVAVAYNRILSPRWSVLTGYTWSHSRNTGEYFPGNALPGFPRHTGVLVNVWKHGGRDYTLLSLVYRSGRFTQMSNQTVEGAGWTLGLMHSMDLRERRWSLVTSIQGPLDGRVPPTFWLRLRWRS</sequence>
<dbReference type="EMBL" id="CP042344">
    <property type="protein sequence ID" value="QEA12388.1"/>
    <property type="molecule type" value="Genomic_DNA"/>
</dbReference>
<dbReference type="InterPro" id="IPR019734">
    <property type="entry name" value="TPR_rpt"/>
</dbReference>
<dbReference type="PROSITE" id="PS51257">
    <property type="entry name" value="PROKAR_LIPOPROTEIN"/>
    <property type="match status" value="1"/>
</dbReference>
<keyword evidence="7" id="KW-1185">Reference proteome</keyword>
<evidence type="ECO:0000259" key="5">
    <source>
        <dbReference type="Pfam" id="PF04773"/>
    </source>
</evidence>
<name>A0A5B8RU88_9BURK</name>
<dbReference type="Pfam" id="PF04773">
    <property type="entry name" value="FecR"/>
    <property type="match status" value="1"/>
</dbReference>
<evidence type="ECO:0000256" key="4">
    <source>
        <dbReference type="SAM" id="SignalP"/>
    </source>
</evidence>
<dbReference type="KEGG" id="cof:FOZ74_04690"/>
<dbReference type="SUPFAM" id="SSF48452">
    <property type="entry name" value="TPR-like"/>
    <property type="match status" value="1"/>
</dbReference>
<dbReference type="SMART" id="SM00028">
    <property type="entry name" value="TPR"/>
    <property type="match status" value="5"/>
</dbReference>
<gene>
    <name evidence="6" type="ORF">FOZ74_04690</name>
</gene>
<feature type="domain" description="FecR protein" evidence="5">
    <location>
        <begin position="70"/>
        <end position="162"/>
    </location>
</feature>
<dbReference type="RefSeq" id="WP_146911984.1">
    <property type="nucleotide sequence ID" value="NZ_CP042344.1"/>
</dbReference>
<proteinExistence type="predicted"/>
<accession>A0A5B8RU88</accession>
<reference evidence="6 7" key="1">
    <citation type="submission" date="2019-07" db="EMBL/GenBank/DDBJ databases">
        <title>Complete genome sequence of Comamonas sp. NLF 7-7 isolated from livestock.</title>
        <authorList>
            <person name="Kim D.H."/>
            <person name="Kim J.G."/>
        </authorList>
    </citation>
    <scope>NUCLEOTIDE SEQUENCE [LARGE SCALE GENOMIC DNA]</scope>
    <source>
        <strain evidence="6 7">NLF 7-7</strain>
    </source>
</reference>
<dbReference type="AlphaFoldDB" id="A0A5B8RU88"/>
<feature type="chain" id="PRO_5022660030" description="FecR protein domain-containing protein" evidence="4">
    <location>
        <begin position="22"/>
        <end position="1124"/>
    </location>
</feature>
<keyword evidence="2" id="KW-0472">Membrane</keyword>
<evidence type="ECO:0000313" key="7">
    <source>
        <dbReference type="Proteomes" id="UP000321199"/>
    </source>
</evidence>
<keyword evidence="4" id="KW-0732">Signal</keyword>
<dbReference type="OrthoDB" id="9790771at2"/>
<dbReference type="InterPro" id="IPR036942">
    <property type="entry name" value="Beta-barrel_TonB_sf"/>
</dbReference>
<evidence type="ECO:0000256" key="1">
    <source>
        <dbReference type="ARBA" id="ARBA00004442"/>
    </source>
</evidence>
<keyword evidence="3" id="KW-0998">Cell outer membrane</keyword>
<protein>
    <recommendedName>
        <fullName evidence="5">FecR protein domain-containing protein</fullName>
    </recommendedName>
</protein>
<dbReference type="Gene3D" id="2.40.170.20">
    <property type="entry name" value="TonB-dependent receptor, beta-barrel domain"/>
    <property type="match status" value="1"/>
</dbReference>
<dbReference type="InterPro" id="IPR011990">
    <property type="entry name" value="TPR-like_helical_dom_sf"/>
</dbReference>
<dbReference type="SUPFAM" id="SSF56935">
    <property type="entry name" value="Porins"/>
    <property type="match status" value="1"/>
</dbReference>
<dbReference type="Gene3D" id="1.25.40.10">
    <property type="entry name" value="Tetratricopeptide repeat domain"/>
    <property type="match status" value="1"/>
</dbReference>
<evidence type="ECO:0000313" key="6">
    <source>
        <dbReference type="EMBL" id="QEA12388.1"/>
    </source>
</evidence>
<dbReference type="InterPro" id="IPR006860">
    <property type="entry name" value="FecR"/>
</dbReference>
<dbReference type="Gene3D" id="2.60.120.1440">
    <property type="match status" value="1"/>
</dbReference>
<dbReference type="PANTHER" id="PTHR38731">
    <property type="entry name" value="LIPL45-RELATED LIPOPROTEIN-RELATED"/>
    <property type="match status" value="1"/>
</dbReference>
<dbReference type="Proteomes" id="UP000321199">
    <property type="component" value="Chromosome"/>
</dbReference>
<evidence type="ECO:0000256" key="3">
    <source>
        <dbReference type="ARBA" id="ARBA00023237"/>
    </source>
</evidence>